<comment type="subcellular location">
    <subcellularLocation>
        <location evidence="2">Peroxisome</location>
    </subcellularLocation>
</comment>
<dbReference type="GeneID" id="68116307"/>
<evidence type="ECO:0000256" key="12">
    <source>
        <dbReference type="PIRSR" id="PIRSR000168-2"/>
    </source>
</evidence>
<dbReference type="InterPro" id="IPR002655">
    <property type="entry name" value="Acyl-CoA_oxidase_C"/>
</dbReference>
<dbReference type="OMA" id="FGGTIMF"/>
<dbReference type="PANTHER" id="PTHR10909:SF352">
    <property type="entry name" value="ACYL-COENZYME A OXIDASE-LIKE PROTEIN"/>
    <property type="match status" value="1"/>
</dbReference>
<dbReference type="AlphaFoldDB" id="A0A6A5BE86"/>
<dbReference type="Gene3D" id="2.40.110.10">
    <property type="entry name" value="Butyryl-CoA Dehydrogenase, subunit A, domain 2"/>
    <property type="match status" value="1"/>
</dbReference>
<evidence type="ECO:0000256" key="7">
    <source>
        <dbReference type="ARBA" id="ARBA00023002"/>
    </source>
</evidence>
<dbReference type="Gene3D" id="1.20.140.10">
    <property type="entry name" value="Butyryl-CoA Dehydrogenase, subunit A, domain 3"/>
    <property type="match status" value="2"/>
</dbReference>
<dbReference type="SUPFAM" id="SSF56645">
    <property type="entry name" value="Acyl-CoA dehydrogenase NM domain-like"/>
    <property type="match status" value="1"/>
</dbReference>
<keyword evidence="9" id="KW-0576">Peroxisome</keyword>
<gene>
    <name evidence="16" type="ORF">FDP41_009090</name>
</gene>
<dbReference type="FunFam" id="2.40.110.10:FF:000005">
    <property type="entry name" value="Acyl-coenzyme A oxidase"/>
    <property type="match status" value="1"/>
</dbReference>
<dbReference type="InterPro" id="IPR012258">
    <property type="entry name" value="Acyl-CoA_oxidase"/>
</dbReference>
<dbReference type="SUPFAM" id="SSF47203">
    <property type="entry name" value="Acyl-CoA dehydrogenase C-terminal domain-like"/>
    <property type="match status" value="2"/>
</dbReference>
<evidence type="ECO:0000256" key="4">
    <source>
        <dbReference type="ARBA" id="ARBA00022630"/>
    </source>
</evidence>
<dbReference type="EMBL" id="VFQX01000066">
    <property type="protein sequence ID" value="KAF0972841.1"/>
    <property type="molecule type" value="Genomic_DNA"/>
</dbReference>
<comment type="cofactor">
    <cofactor evidence="1">
        <name>FAD</name>
        <dbReference type="ChEBI" id="CHEBI:57692"/>
    </cofactor>
</comment>
<evidence type="ECO:0000256" key="1">
    <source>
        <dbReference type="ARBA" id="ARBA00001974"/>
    </source>
</evidence>
<evidence type="ECO:0000256" key="9">
    <source>
        <dbReference type="ARBA" id="ARBA00023140"/>
    </source>
</evidence>
<proteinExistence type="inferred from homology"/>
<evidence type="ECO:0000256" key="5">
    <source>
        <dbReference type="ARBA" id="ARBA00022827"/>
    </source>
</evidence>
<evidence type="ECO:0000256" key="8">
    <source>
        <dbReference type="ARBA" id="ARBA00023098"/>
    </source>
</evidence>
<evidence type="ECO:0000256" key="11">
    <source>
        <dbReference type="PIRSR" id="PIRSR000168-1"/>
    </source>
</evidence>
<dbReference type="RefSeq" id="XP_044557555.1">
    <property type="nucleotide sequence ID" value="XM_044713013.1"/>
</dbReference>
<dbReference type="OrthoDB" id="538336at2759"/>
<evidence type="ECO:0000259" key="15">
    <source>
        <dbReference type="Pfam" id="PF22924"/>
    </source>
</evidence>
<dbReference type="Pfam" id="PF01756">
    <property type="entry name" value="ACOX"/>
    <property type="match status" value="1"/>
</dbReference>
<dbReference type="Pfam" id="PF02770">
    <property type="entry name" value="Acyl-CoA_dh_M"/>
    <property type="match status" value="1"/>
</dbReference>
<feature type="binding site" evidence="12">
    <location>
        <position position="243"/>
    </location>
    <ligand>
        <name>FAD</name>
        <dbReference type="ChEBI" id="CHEBI:57692"/>
    </ligand>
</feature>
<feature type="domain" description="Acyl-CoA oxidase C-alpha1" evidence="15">
    <location>
        <begin position="347"/>
        <end position="499"/>
    </location>
</feature>
<dbReference type="FunFam" id="1.20.140.10:FF:000010">
    <property type="entry name" value="Acyl-coenzyme A oxidase"/>
    <property type="match status" value="1"/>
</dbReference>
<evidence type="ECO:0000313" key="16">
    <source>
        <dbReference type="EMBL" id="KAF0972841.1"/>
    </source>
</evidence>
<dbReference type="Pfam" id="PF22924">
    <property type="entry name" value="ACOX_C_alpha1"/>
    <property type="match status" value="1"/>
</dbReference>
<accession>A0A6A5BE86</accession>
<dbReference type="InterPro" id="IPR046373">
    <property type="entry name" value="Acyl-CoA_Oxase/DH_mid-dom_sf"/>
</dbReference>
<keyword evidence="5 10" id="KW-0274">FAD</keyword>
<keyword evidence="8" id="KW-0443">Lipid metabolism</keyword>
<dbReference type="VEuPathDB" id="AmoebaDB:NfTy_046300"/>
<dbReference type="InterPro" id="IPR009100">
    <property type="entry name" value="AcylCoA_DH/oxidase_NM_dom_sf"/>
</dbReference>
<dbReference type="SMR" id="A0A6A5BE86"/>
<dbReference type="InterPro" id="IPR055060">
    <property type="entry name" value="ACOX_C_alpha1"/>
</dbReference>
<dbReference type="GO" id="GO:0005777">
    <property type="term" value="C:peroxisome"/>
    <property type="evidence" value="ECO:0007669"/>
    <property type="project" value="UniProtKB-SubCell"/>
</dbReference>
<feature type="domain" description="Acyl-CoA oxidase C-terminal" evidence="13">
    <location>
        <begin position="537"/>
        <end position="671"/>
    </location>
</feature>
<dbReference type="VEuPathDB" id="AmoebaDB:NF0026490"/>
<dbReference type="PANTHER" id="PTHR10909">
    <property type="entry name" value="ELECTRON TRANSPORT OXIDOREDUCTASE"/>
    <property type="match status" value="1"/>
</dbReference>
<feature type="domain" description="Acyl-CoA oxidase/dehydrogenase middle" evidence="14">
    <location>
        <begin position="200"/>
        <end position="309"/>
    </location>
</feature>
<evidence type="ECO:0000259" key="14">
    <source>
        <dbReference type="Pfam" id="PF02770"/>
    </source>
</evidence>
<reference evidence="16 17" key="1">
    <citation type="journal article" date="2019" name="Sci. Rep.">
        <title>Nanopore sequencing improves the draft genome of the human pathogenic amoeba Naegleria fowleri.</title>
        <authorList>
            <person name="Liechti N."/>
            <person name="Schurch N."/>
            <person name="Bruggmann R."/>
            <person name="Wittwer M."/>
        </authorList>
    </citation>
    <scope>NUCLEOTIDE SEQUENCE [LARGE SCALE GENOMIC DNA]</scope>
    <source>
        <strain evidence="16 17">ATCC 30894</strain>
    </source>
</reference>
<dbReference type="Proteomes" id="UP000444721">
    <property type="component" value="Unassembled WGS sequence"/>
</dbReference>
<keyword evidence="17" id="KW-1185">Reference proteome</keyword>
<dbReference type="InterPro" id="IPR036250">
    <property type="entry name" value="AcylCo_DH-like_C"/>
</dbReference>
<dbReference type="GO" id="GO:0033540">
    <property type="term" value="P:fatty acid beta-oxidation using acyl-CoA oxidase"/>
    <property type="evidence" value="ECO:0007669"/>
    <property type="project" value="TreeGrafter"/>
</dbReference>
<evidence type="ECO:0000256" key="10">
    <source>
        <dbReference type="PIRNR" id="PIRNR000168"/>
    </source>
</evidence>
<name>A0A6A5BE86_NAEFO</name>
<dbReference type="GO" id="GO:0071949">
    <property type="term" value="F:FAD binding"/>
    <property type="evidence" value="ECO:0007669"/>
    <property type="project" value="InterPro"/>
</dbReference>
<comment type="caution">
    <text evidence="16">The sequence shown here is derived from an EMBL/GenBank/DDBJ whole genome shotgun (WGS) entry which is preliminary data.</text>
</comment>
<feature type="active site" description="Proton acceptor" evidence="11">
    <location>
        <position position="484"/>
    </location>
</feature>
<sequence length="685" mass="76950">MAPNDNTAQHRRLQVHLNHLMGASSSVNPEEMLLHDQTYGIQRKLERNDTSATTSSSLVLEHNFTKARQYGSNGVDVETLKAFLDGKYADTKERVRQTLAKGNFPHFFDYDTLHYQEARRVLMGWAKTFADELPFDLLNTLRNDYGRFVAWFEAFGHFNTSLCVKMAVQYSLFCGTLANLGTDRHHEFVKLGQRLQVLGCFGMTEKGHGSNVRGIETTATYDPKTQEFIINTPNPKAMKTWIGGGQFCHYSVVFAQLILNGERKGVHVFLVPMRDRNTQKLLPGVYVEDVEYKLGLNGIDNYSFGFNNVRIPRTNLLNRFSDVTPDGKYICKFKTESQHFGATVGELSGGRVVIAGLGSACVKSCLAIAVRYGFTRKQFGPPGKGEISIMEYPSHYTRLMPLVAKTYALSSALSYVREQYHHKHKNAEANALGHCLTSAIKVAGSFHTINTADICRQACGGAGFRAPNLISGFLRDTHVFVTFEGDNQVLLQQVAKYLIAQYAQAVKQGCFCGTVLEYYKDGKVEFNGEQDLTCPKYQLYLFRAREIKMVEELIKRLRDREGKGEDEWEAWKNEIVFANELGMAFADRMVHEQFLKASNLCSFSISNTLTLLCKLNGLTQIQKALGWLVSNGVLCPNLGKKVDSLVVSYSQEVSKIALELIDAFAIPSQMLPPKWDLSDYTVTEN</sequence>
<dbReference type="PIRSF" id="PIRSF000168">
    <property type="entry name" value="Acyl-CoA_oxidase"/>
    <property type="match status" value="1"/>
</dbReference>
<keyword evidence="4 10" id="KW-0285">Flavoprotein</keyword>
<evidence type="ECO:0000256" key="2">
    <source>
        <dbReference type="ARBA" id="ARBA00004275"/>
    </source>
</evidence>
<keyword evidence="7" id="KW-0560">Oxidoreductase</keyword>
<dbReference type="InterPro" id="IPR006091">
    <property type="entry name" value="Acyl-CoA_Oxase/DH_mid-dom"/>
</dbReference>
<evidence type="ECO:0000256" key="3">
    <source>
        <dbReference type="ARBA" id="ARBA00006288"/>
    </source>
</evidence>
<dbReference type="GO" id="GO:0003997">
    <property type="term" value="F:acyl-CoA oxidase activity"/>
    <property type="evidence" value="ECO:0007669"/>
    <property type="project" value="InterPro"/>
</dbReference>
<evidence type="ECO:0000256" key="6">
    <source>
        <dbReference type="ARBA" id="ARBA00022832"/>
    </source>
</evidence>
<comment type="similarity">
    <text evidence="3 10">Belongs to the acyl-CoA oxidase family.</text>
</comment>
<evidence type="ECO:0000259" key="13">
    <source>
        <dbReference type="Pfam" id="PF01756"/>
    </source>
</evidence>
<feature type="binding site" evidence="12">
    <location>
        <position position="204"/>
    </location>
    <ligand>
        <name>FAD</name>
        <dbReference type="ChEBI" id="CHEBI:57692"/>
    </ligand>
</feature>
<evidence type="ECO:0000313" key="17">
    <source>
        <dbReference type="Proteomes" id="UP000444721"/>
    </source>
</evidence>
<dbReference type="VEuPathDB" id="AmoebaDB:FDP41_009090"/>
<keyword evidence="6" id="KW-0276">Fatty acid metabolism</keyword>
<dbReference type="GO" id="GO:0005504">
    <property type="term" value="F:fatty acid binding"/>
    <property type="evidence" value="ECO:0007669"/>
    <property type="project" value="TreeGrafter"/>
</dbReference>
<organism evidence="16 17">
    <name type="scientific">Naegleria fowleri</name>
    <name type="common">Brain eating amoeba</name>
    <dbReference type="NCBI Taxonomy" id="5763"/>
    <lineage>
        <taxon>Eukaryota</taxon>
        <taxon>Discoba</taxon>
        <taxon>Heterolobosea</taxon>
        <taxon>Tetramitia</taxon>
        <taxon>Eutetramitia</taxon>
        <taxon>Vahlkampfiidae</taxon>
        <taxon>Naegleria</taxon>
    </lineage>
</organism>
<protein>
    <recommendedName>
        <fullName evidence="10">Acyl-coenzyme A oxidase</fullName>
    </recommendedName>
</protein>
<dbReference type="GO" id="GO:0055088">
    <property type="term" value="P:lipid homeostasis"/>
    <property type="evidence" value="ECO:0007669"/>
    <property type="project" value="TreeGrafter"/>
</dbReference>